<keyword evidence="1" id="KW-0812">Transmembrane</keyword>
<comment type="caution">
    <text evidence="2">The sequence shown here is derived from an EMBL/GenBank/DDBJ whole genome shotgun (WGS) entry which is preliminary data.</text>
</comment>
<dbReference type="RefSeq" id="WP_272744635.1">
    <property type="nucleotide sequence ID" value="NZ_JAQQKV010000002.1"/>
</dbReference>
<feature type="transmembrane region" description="Helical" evidence="1">
    <location>
        <begin position="129"/>
        <end position="146"/>
    </location>
</feature>
<feature type="transmembrane region" description="Helical" evidence="1">
    <location>
        <begin position="12"/>
        <end position="34"/>
    </location>
</feature>
<evidence type="ECO:0000313" key="3">
    <source>
        <dbReference type="Proteomes" id="UP001218579"/>
    </source>
</evidence>
<gene>
    <name evidence="2" type="ORF">PQU98_09120</name>
</gene>
<accession>A0ABT5HJ66</accession>
<dbReference type="Proteomes" id="UP001218579">
    <property type="component" value="Unassembled WGS sequence"/>
</dbReference>
<protein>
    <recommendedName>
        <fullName evidence="4">DUF2975 domain-containing protein</fullName>
    </recommendedName>
</protein>
<evidence type="ECO:0000256" key="1">
    <source>
        <dbReference type="SAM" id="Phobius"/>
    </source>
</evidence>
<keyword evidence="1" id="KW-1133">Transmembrane helix</keyword>
<proteinExistence type="predicted"/>
<evidence type="ECO:0008006" key="4">
    <source>
        <dbReference type="Google" id="ProtNLM"/>
    </source>
</evidence>
<keyword evidence="1" id="KW-0472">Membrane</keyword>
<reference evidence="2 3" key="1">
    <citation type="submission" date="2023-01" db="EMBL/GenBank/DDBJ databases">
        <title>Novel species of the genus Asticcacaulis isolated from rivers.</title>
        <authorList>
            <person name="Lu H."/>
        </authorList>
    </citation>
    <scope>NUCLEOTIDE SEQUENCE [LARGE SCALE GENOMIC DNA]</scope>
    <source>
        <strain evidence="2 3">LKC15W</strain>
    </source>
</reference>
<feature type="transmembrane region" description="Helical" evidence="1">
    <location>
        <begin position="97"/>
        <end position="117"/>
    </location>
</feature>
<evidence type="ECO:0000313" key="2">
    <source>
        <dbReference type="EMBL" id="MDC7676289.1"/>
    </source>
</evidence>
<feature type="transmembrane region" description="Helical" evidence="1">
    <location>
        <begin position="54"/>
        <end position="76"/>
    </location>
</feature>
<dbReference type="EMBL" id="JAQQKV010000002">
    <property type="protein sequence ID" value="MDC7676289.1"/>
    <property type="molecule type" value="Genomic_DNA"/>
</dbReference>
<sequence>MGNIRIPHGPLSLVIKVVVVVLALALIREVAVHLGELPVIDRTNWREMILIPAFWLGLLAPGFYLRAAWAASDVFARMDKGDPFGPAMIRGLKSMGSNLMLGAACAIVIAPTLSPLFDDRFRGVRYDAEIESVTIGLLGLVLFLMAQQGQALKSEMDSFV</sequence>
<name>A0ABT5HJ66_9CAUL</name>
<organism evidence="2 3">
    <name type="scientific">Asticcacaulis machinosus</name>
    <dbReference type="NCBI Taxonomy" id="2984211"/>
    <lineage>
        <taxon>Bacteria</taxon>
        <taxon>Pseudomonadati</taxon>
        <taxon>Pseudomonadota</taxon>
        <taxon>Alphaproteobacteria</taxon>
        <taxon>Caulobacterales</taxon>
        <taxon>Caulobacteraceae</taxon>
        <taxon>Asticcacaulis</taxon>
    </lineage>
</organism>
<keyword evidence="3" id="KW-1185">Reference proteome</keyword>